<proteinExistence type="predicted"/>
<organism evidence="2 3">
    <name type="scientific">Halobellus limi</name>
    <dbReference type="NCBI Taxonomy" id="699433"/>
    <lineage>
        <taxon>Archaea</taxon>
        <taxon>Methanobacteriati</taxon>
        <taxon>Methanobacteriota</taxon>
        <taxon>Stenosarchaea group</taxon>
        <taxon>Halobacteria</taxon>
        <taxon>Halobacteriales</taxon>
        <taxon>Haloferacaceae</taxon>
        <taxon>Halobellus</taxon>
    </lineage>
</organism>
<name>A0A1H5UNF7_9EURY</name>
<sequence length="504" mass="52398">MPRDRGDRGRPSARRLTRAGAFGLAVVGVLLLARGVAASNAAVGLSDASGDALAVPRWLYVATGGAAIGASALLAGFVTDRGFVERVHEWRRDLGGGGRARAVGGALAALLGLALFALVVYRGIAGPPLSTINLAVVVVFAGGRAGLTMAAYAVGNVWPALNPVRTVGSRLPNGLVDYPERLGRWPAVAGILLLVWVETTTGVTDTPATLATVVAAYVVVGVAGTALVGSDAWLRHVDPIATFFRFYGRVAPLAWADGRLRLSLPAMRLVEVDERVGPVGGGSRTGDEPAATTDVSGGTRKRLVTGLDDVAVAVALVWELTFSGFVTTEQGAAAIGSVAGVGVPPILVYAFLFVGGFALFYGAFLAAARVAVARILTTRTPRELAVAFAPSLLVVAAGYHLAHYFAFFLSLSPSLWAVLASPLSAPTNPIVFALPAWVSALNIAFVLGGHLVAIWVAHSIAYRLFPSRLQAIRSQYPFVFVMIGYTVVSLWLISLPTATPAFLG</sequence>
<gene>
    <name evidence="2" type="ORF">SAMN04488133_0662</name>
</gene>
<feature type="transmembrane region" description="Helical" evidence="1">
    <location>
        <begin position="346"/>
        <end position="372"/>
    </location>
</feature>
<keyword evidence="1" id="KW-0472">Membrane</keyword>
<protein>
    <submittedName>
        <fullName evidence="2">Uncharacterized protein</fullName>
    </submittedName>
</protein>
<feature type="transmembrane region" description="Helical" evidence="1">
    <location>
        <begin position="182"/>
        <end position="197"/>
    </location>
</feature>
<dbReference type="AlphaFoldDB" id="A0A1H5UNF7"/>
<evidence type="ECO:0000313" key="2">
    <source>
        <dbReference type="EMBL" id="SEF76554.1"/>
    </source>
</evidence>
<feature type="transmembrane region" description="Helical" evidence="1">
    <location>
        <begin position="384"/>
        <end position="410"/>
    </location>
</feature>
<feature type="transmembrane region" description="Helical" evidence="1">
    <location>
        <begin position="57"/>
        <end position="79"/>
    </location>
</feature>
<reference evidence="2 3" key="1">
    <citation type="submission" date="2016-10" db="EMBL/GenBank/DDBJ databases">
        <authorList>
            <person name="de Groot N.N."/>
        </authorList>
    </citation>
    <scope>NUCLEOTIDE SEQUENCE [LARGE SCALE GENOMIC DNA]</scope>
    <source>
        <strain evidence="2 3">CGMCC 1.10331</strain>
    </source>
</reference>
<feature type="transmembrane region" description="Helical" evidence="1">
    <location>
        <begin position="478"/>
        <end position="503"/>
    </location>
</feature>
<keyword evidence="1" id="KW-0812">Transmembrane</keyword>
<dbReference type="GeneID" id="39857312"/>
<feature type="transmembrane region" description="Helical" evidence="1">
    <location>
        <begin position="132"/>
        <end position="161"/>
    </location>
</feature>
<evidence type="ECO:0000313" key="3">
    <source>
        <dbReference type="Proteomes" id="UP000236740"/>
    </source>
</evidence>
<keyword evidence="1" id="KW-1133">Transmembrane helix</keyword>
<accession>A0A1H5UNF7</accession>
<keyword evidence="3" id="KW-1185">Reference proteome</keyword>
<dbReference type="EMBL" id="FNVN01000001">
    <property type="protein sequence ID" value="SEF76554.1"/>
    <property type="molecule type" value="Genomic_DNA"/>
</dbReference>
<feature type="transmembrane region" description="Helical" evidence="1">
    <location>
        <begin position="310"/>
        <end position="326"/>
    </location>
</feature>
<feature type="transmembrane region" description="Helical" evidence="1">
    <location>
        <begin position="209"/>
        <end position="228"/>
    </location>
</feature>
<feature type="transmembrane region" description="Helical" evidence="1">
    <location>
        <begin position="430"/>
        <end position="457"/>
    </location>
</feature>
<feature type="transmembrane region" description="Helical" evidence="1">
    <location>
        <begin position="100"/>
        <end position="120"/>
    </location>
</feature>
<dbReference type="Proteomes" id="UP000236740">
    <property type="component" value="Unassembled WGS sequence"/>
</dbReference>
<dbReference type="RefSeq" id="WP_235010723.1">
    <property type="nucleotide sequence ID" value="NZ_CP031311.1"/>
</dbReference>
<evidence type="ECO:0000256" key="1">
    <source>
        <dbReference type="SAM" id="Phobius"/>
    </source>
</evidence>